<evidence type="ECO:0000256" key="3">
    <source>
        <dbReference type="ARBA" id="ARBA00022448"/>
    </source>
</evidence>
<keyword evidence="5 8" id="KW-0812">Transmembrane</keyword>
<dbReference type="Proteomes" id="UP000463138">
    <property type="component" value="Unassembled WGS sequence"/>
</dbReference>
<comment type="subcellular location">
    <subcellularLocation>
        <location evidence="1">Cell membrane</location>
        <topology evidence="1">Multi-pass membrane protein</topology>
    </subcellularLocation>
</comment>
<accession>A0A7V7GV01</accession>
<reference evidence="9 10" key="1">
    <citation type="submission" date="2018-07" db="EMBL/GenBank/DDBJ databases">
        <title>Pseudomonas laoshanensis sp. nov., isolated from soil.</title>
        <authorList>
            <person name="Sun J."/>
            <person name="Yu L."/>
            <person name="Wang M."/>
            <person name="Zhang C."/>
        </authorList>
    </citation>
    <scope>NUCLEOTIDE SEQUENCE [LARGE SCALE GENOMIC DNA]</scope>
    <source>
        <strain evidence="9 10">Y22</strain>
    </source>
</reference>
<comment type="caution">
    <text evidence="9">The sequence shown here is derived from an EMBL/GenBank/DDBJ whole genome shotgun (WGS) entry which is preliminary data.</text>
</comment>
<evidence type="ECO:0000313" key="10">
    <source>
        <dbReference type="Proteomes" id="UP000463138"/>
    </source>
</evidence>
<dbReference type="GO" id="GO:1903785">
    <property type="term" value="P:L-valine transmembrane transport"/>
    <property type="evidence" value="ECO:0007669"/>
    <property type="project" value="TreeGrafter"/>
</dbReference>
<name>A0A7V7GV01_9GAMM</name>
<gene>
    <name evidence="9" type="ORF">DT594_00160</name>
</gene>
<feature type="transmembrane region" description="Helical" evidence="8">
    <location>
        <begin position="57"/>
        <end position="81"/>
    </location>
</feature>
<dbReference type="AlphaFoldDB" id="A0A7V7GV01"/>
<keyword evidence="7 8" id="KW-0472">Membrane</keyword>
<protein>
    <submittedName>
        <fullName evidence="9">Branched-chain amino acid ABC transporter permease</fullName>
    </submittedName>
</protein>
<feature type="transmembrane region" description="Helical" evidence="8">
    <location>
        <begin position="189"/>
        <end position="206"/>
    </location>
</feature>
<dbReference type="EMBL" id="QOVF01000001">
    <property type="protein sequence ID" value="KAA0695829.1"/>
    <property type="molecule type" value="Genomic_DNA"/>
</dbReference>
<keyword evidence="3" id="KW-0813">Transport</keyword>
<feature type="transmembrane region" description="Helical" evidence="8">
    <location>
        <begin position="20"/>
        <end position="45"/>
    </location>
</feature>
<dbReference type="PANTHER" id="PTHR34979:SF1">
    <property type="entry name" value="INNER MEMBRANE PROTEIN YGAZ"/>
    <property type="match status" value="1"/>
</dbReference>
<dbReference type="PANTHER" id="PTHR34979">
    <property type="entry name" value="INNER MEMBRANE PROTEIN YGAZ"/>
    <property type="match status" value="1"/>
</dbReference>
<keyword evidence="6 8" id="KW-1133">Transmembrane helix</keyword>
<dbReference type="GO" id="GO:0005886">
    <property type="term" value="C:plasma membrane"/>
    <property type="evidence" value="ECO:0007669"/>
    <property type="project" value="UniProtKB-SubCell"/>
</dbReference>
<dbReference type="Pfam" id="PF03591">
    <property type="entry name" value="AzlC"/>
    <property type="match status" value="1"/>
</dbReference>
<dbReference type="RefSeq" id="WP_149330839.1">
    <property type="nucleotide sequence ID" value="NZ_QOVF01000001.1"/>
</dbReference>
<sequence>MSSRFKTALLGARDTIPMLVGALPFGIIFGTLAVSSGLSAGATLAMSALVFAGSAQFIAISLIASGTGLVVILLTTLIVNLRHMLYSASMLPYVRHLPQRWRVPLAFWLTDESFAVVHRYYQNATVPLAGKQWYFLGSCLAMYSNWFACTLVGVLLGHALPGMADWGLDFAMVATFIGIVVPLLRTRPMLVAALVAAVVAVAANGLPYKLGLMLAALLGVIAGVIAERLQPKVIYPEQDQGVTDESL</sequence>
<feature type="transmembrane region" description="Helical" evidence="8">
    <location>
        <begin position="133"/>
        <end position="160"/>
    </location>
</feature>
<dbReference type="OrthoDB" id="3177005at2"/>
<evidence type="ECO:0000256" key="7">
    <source>
        <dbReference type="ARBA" id="ARBA00023136"/>
    </source>
</evidence>
<evidence type="ECO:0000256" key="5">
    <source>
        <dbReference type="ARBA" id="ARBA00022692"/>
    </source>
</evidence>
<evidence type="ECO:0000256" key="4">
    <source>
        <dbReference type="ARBA" id="ARBA00022475"/>
    </source>
</evidence>
<comment type="similarity">
    <text evidence="2">Belongs to the AzlC family.</text>
</comment>
<proteinExistence type="inferred from homology"/>
<dbReference type="InterPro" id="IPR011606">
    <property type="entry name" value="Brnchd-chn_aa_trnsp_permease"/>
</dbReference>
<feature type="transmembrane region" description="Helical" evidence="8">
    <location>
        <begin position="166"/>
        <end position="184"/>
    </location>
</feature>
<organism evidence="9 10">
    <name type="scientific">Halopseudomonas laoshanensis</name>
    <dbReference type="NCBI Taxonomy" id="2268758"/>
    <lineage>
        <taxon>Bacteria</taxon>
        <taxon>Pseudomonadati</taxon>
        <taxon>Pseudomonadota</taxon>
        <taxon>Gammaproteobacteria</taxon>
        <taxon>Pseudomonadales</taxon>
        <taxon>Pseudomonadaceae</taxon>
        <taxon>Halopseudomonas</taxon>
    </lineage>
</organism>
<evidence type="ECO:0000256" key="8">
    <source>
        <dbReference type="SAM" id="Phobius"/>
    </source>
</evidence>
<evidence type="ECO:0000256" key="6">
    <source>
        <dbReference type="ARBA" id="ARBA00022989"/>
    </source>
</evidence>
<keyword evidence="4" id="KW-1003">Cell membrane</keyword>
<evidence type="ECO:0000256" key="1">
    <source>
        <dbReference type="ARBA" id="ARBA00004651"/>
    </source>
</evidence>
<keyword evidence="10" id="KW-1185">Reference proteome</keyword>
<evidence type="ECO:0000313" key="9">
    <source>
        <dbReference type="EMBL" id="KAA0695829.1"/>
    </source>
</evidence>
<evidence type="ECO:0000256" key="2">
    <source>
        <dbReference type="ARBA" id="ARBA00010735"/>
    </source>
</evidence>